<comment type="subcellular location">
    <subcellularLocation>
        <location evidence="1 9">Cell membrane</location>
        <topology evidence="1 9">Multi-pass membrane protein</topology>
    </subcellularLocation>
</comment>
<keyword evidence="4 9" id="KW-0812">Transmembrane</keyword>
<reference evidence="12 13" key="1">
    <citation type="submission" date="2015-04" db="EMBL/GenBank/DDBJ databases">
        <title>Draft genome sequence of bacteremic isolate Catabacter hongkongensis type strain HKU16T.</title>
        <authorList>
            <person name="Lau S.K."/>
            <person name="Teng J.L."/>
            <person name="Huang Y."/>
            <person name="Curreem S.O."/>
            <person name="Tsui S.K."/>
            <person name="Woo P.C."/>
        </authorList>
    </citation>
    <scope>NUCLEOTIDE SEQUENCE [LARGE SCALE GENOMIC DNA]</scope>
    <source>
        <strain evidence="12 13">HKU16</strain>
    </source>
</reference>
<feature type="transmembrane region" description="Helical" evidence="9">
    <location>
        <begin position="12"/>
        <end position="31"/>
    </location>
</feature>
<evidence type="ECO:0000256" key="3">
    <source>
        <dbReference type="ARBA" id="ARBA00022475"/>
    </source>
</evidence>
<dbReference type="HAMAP" id="MF_01464_B">
    <property type="entry name" value="SecF_B"/>
    <property type="match status" value="1"/>
</dbReference>
<dbReference type="GO" id="GO:0065002">
    <property type="term" value="P:intracellular protein transmembrane transport"/>
    <property type="evidence" value="ECO:0007669"/>
    <property type="project" value="UniProtKB-UniRule"/>
</dbReference>
<evidence type="ECO:0000256" key="2">
    <source>
        <dbReference type="ARBA" id="ARBA00022448"/>
    </source>
</evidence>
<dbReference type="OrthoDB" id="9805019at2"/>
<comment type="subunit">
    <text evidence="9">Forms a complex with SecD. Part of the essential Sec protein translocation apparatus which comprises SecA, SecYEG and auxiliary proteins SecDF. Other proteins may also be involved.</text>
</comment>
<evidence type="ECO:0000313" key="13">
    <source>
        <dbReference type="Proteomes" id="UP000034076"/>
    </source>
</evidence>
<dbReference type="NCBIfam" id="TIGR00916">
    <property type="entry name" value="2A0604s01"/>
    <property type="match status" value="1"/>
</dbReference>
<dbReference type="EMBL" id="LAYJ01000131">
    <property type="protein sequence ID" value="KKI49643.1"/>
    <property type="molecule type" value="Genomic_DNA"/>
</dbReference>
<dbReference type="Proteomes" id="UP000034076">
    <property type="component" value="Unassembled WGS sequence"/>
</dbReference>
<dbReference type="RefSeq" id="WP_046444651.1">
    <property type="nucleotide sequence ID" value="NZ_CAUERS010000073.1"/>
</dbReference>
<dbReference type="GO" id="GO:0006605">
    <property type="term" value="P:protein targeting"/>
    <property type="evidence" value="ECO:0007669"/>
    <property type="project" value="UniProtKB-UniRule"/>
</dbReference>
<keyword evidence="8 9" id="KW-0472">Membrane</keyword>
<dbReference type="PATRIC" id="fig|270498.16.peg.644"/>
<proteinExistence type="inferred from homology"/>
<keyword evidence="13" id="KW-1185">Reference proteome</keyword>
<evidence type="ECO:0000256" key="6">
    <source>
        <dbReference type="ARBA" id="ARBA00022989"/>
    </source>
</evidence>
<gene>
    <name evidence="9" type="primary">secF</name>
    <name evidence="12" type="ORF">CHK_2865</name>
</gene>
<dbReference type="NCBIfam" id="TIGR00966">
    <property type="entry name" value="transloc_SecF"/>
    <property type="match status" value="1"/>
</dbReference>
<feature type="transmembrane region" description="Helical" evidence="9">
    <location>
        <begin position="127"/>
        <end position="148"/>
    </location>
</feature>
<evidence type="ECO:0000256" key="4">
    <source>
        <dbReference type="ARBA" id="ARBA00022692"/>
    </source>
</evidence>
<dbReference type="AlphaFoldDB" id="A0A0M2NBM4"/>
<organism evidence="12 13">
    <name type="scientific">Christensenella hongkongensis</name>
    <dbReference type="NCBI Taxonomy" id="270498"/>
    <lineage>
        <taxon>Bacteria</taxon>
        <taxon>Bacillati</taxon>
        <taxon>Bacillota</taxon>
        <taxon>Clostridia</taxon>
        <taxon>Christensenellales</taxon>
        <taxon>Christensenellaceae</taxon>
        <taxon>Christensenella</taxon>
    </lineage>
</organism>
<accession>A0A0M2NBM4</accession>
<dbReference type="InterPro" id="IPR022646">
    <property type="entry name" value="SecD/SecF_CS"/>
</dbReference>
<feature type="compositionally biased region" description="Basic residues" evidence="10">
    <location>
        <begin position="301"/>
        <end position="315"/>
    </location>
</feature>
<evidence type="ECO:0000256" key="7">
    <source>
        <dbReference type="ARBA" id="ARBA00023010"/>
    </source>
</evidence>
<dbReference type="SUPFAM" id="SSF82866">
    <property type="entry name" value="Multidrug efflux transporter AcrB transmembrane domain"/>
    <property type="match status" value="1"/>
</dbReference>
<dbReference type="InterPro" id="IPR005665">
    <property type="entry name" value="SecF_bac"/>
</dbReference>
<comment type="similarity">
    <text evidence="9">Belongs to the SecD/SecF family. SecF subfamily.</text>
</comment>
<dbReference type="GO" id="GO:0043952">
    <property type="term" value="P:protein transport by the Sec complex"/>
    <property type="evidence" value="ECO:0007669"/>
    <property type="project" value="UniProtKB-UniRule"/>
</dbReference>
<evidence type="ECO:0000256" key="5">
    <source>
        <dbReference type="ARBA" id="ARBA00022927"/>
    </source>
</evidence>
<feature type="region of interest" description="Disordered" evidence="10">
    <location>
        <begin position="295"/>
        <end position="315"/>
    </location>
</feature>
<comment type="function">
    <text evidence="9">Part of the Sec protein translocase complex. Interacts with the SecYEG preprotein conducting channel. SecDF uses the proton motive force (PMF) to complete protein translocation after the ATP-dependent function of SecA.</text>
</comment>
<dbReference type="InterPro" id="IPR022813">
    <property type="entry name" value="SecD/SecF_arch_bac"/>
</dbReference>
<evidence type="ECO:0000256" key="9">
    <source>
        <dbReference type="HAMAP-Rule" id="MF_01464"/>
    </source>
</evidence>
<feature type="domain" description="Protein export membrane protein SecD/SecF C-terminal" evidence="11">
    <location>
        <begin position="104"/>
        <end position="287"/>
    </location>
</feature>
<dbReference type="PANTHER" id="PTHR30081:SF8">
    <property type="entry name" value="PROTEIN TRANSLOCASE SUBUNIT SECF"/>
    <property type="match status" value="1"/>
</dbReference>
<protein>
    <recommendedName>
        <fullName evidence="9">Protein-export membrane protein SecF</fullName>
    </recommendedName>
</protein>
<dbReference type="STRING" id="270498.CHK_2865"/>
<keyword evidence="2 9" id="KW-0813">Transport</keyword>
<feature type="transmembrane region" description="Helical" evidence="9">
    <location>
        <begin position="238"/>
        <end position="257"/>
    </location>
</feature>
<dbReference type="InterPro" id="IPR055344">
    <property type="entry name" value="SecD_SecF_C_bact"/>
</dbReference>
<evidence type="ECO:0000256" key="1">
    <source>
        <dbReference type="ARBA" id="ARBA00004651"/>
    </source>
</evidence>
<sequence>MKITKHFKKFLILPIAIIVLGIVFGFVNGGLNLGIDFTGGSIITIDMKGEFDTNVVEDALKNNGMGDSPIVKAGDGYTQAEIRMRDLNDEELQSTTNDAILADLQTTYPDAEIVTVDKVGGVASSELVRNAFLAVAVACGLMLIYIWIRFQLYNGISAVIMLIHDVGIMIAIMCIMQIQINSAFIAACLTIVGYSINNTIVIFDRVRDNLTIAGVKKLPRPEIADISIKETLTRTMNTSITTLIMIVCLYIFGVPAIKEFSFPIIVGLLAGVYSSVFLAAPMWALMADRFDKKQNQAKASGNKKKKKAQKKPAKA</sequence>
<feature type="transmembrane region" description="Helical" evidence="9">
    <location>
        <begin position="263"/>
        <end position="285"/>
    </location>
</feature>
<feature type="transmembrane region" description="Helical" evidence="9">
    <location>
        <begin position="184"/>
        <end position="203"/>
    </location>
</feature>
<keyword evidence="5 9" id="KW-0653">Protein transport</keyword>
<keyword evidence="6 9" id="KW-1133">Transmembrane helix</keyword>
<dbReference type="Gene3D" id="1.20.1640.10">
    <property type="entry name" value="Multidrug efflux transporter AcrB transmembrane domain"/>
    <property type="match status" value="1"/>
</dbReference>
<dbReference type="Pfam" id="PF02355">
    <property type="entry name" value="SecD_SecF_C"/>
    <property type="match status" value="1"/>
</dbReference>
<comment type="caution">
    <text evidence="12">The sequence shown here is derived from an EMBL/GenBank/DDBJ whole genome shotgun (WGS) entry which is preliminary data.</text>
</comment>
<dbReference type="PRINTS" id="PR01755">
    <property type="entry name" value="SECFTRNLCASE"/>
</dbReference>
<dbReference type="Pfam" id="PF07549">
    <property type="entry name" value="Sec_GG"/>
    <property type="match status" value="1"/>
</dbReference>
<evidence type="ECO:0000313" key="12">
    <source>
        <dbReference type="EMBL" id="KKI49643.1"/>
    </source>
</evidence>
<dbReference type="InterPro" id="IPR048634">
    <property type="entry name" value="SecD_SecF_C"/>
</dbReference>
<feature type="transmembrane region" description="Helical" evidence="9">
    <location>
        <begin position="155"/>
        <end position="178"/>
    </location>
</feature>
<dbReference type="GO" id="GO:0005886">
    <property type="term" value="C:plasma membrane"/>
    <property type="evidence" value="ECO:0007669"/>
    <property type="project" value="UniProtKB-SubCell"/>
</dbReference>
<dbReference type="GO" id="GO:0015450">
    <property type="term" value="F:protein-transporting ATPase activity"/>
    <property type="evidence" value="ECO:0007669"/>
    <property type="project" value="InterPro"/>
</dbReference>
<evidence type="ECO:0000256" key="10">
    <source>
        <dbReference type="SAM" id="MobiDB-lite"/>
    </source>
</evidence>
<evidence type="ECO:0000256" key="8">
    <source>
        <dbReference type="ARBA" id="ARBA00023136"/>
    </source>
</evidence>
<dbReference type="PANTHER" id="PTHR30081">
    <property type="entry name" value="PROTEIN-EXPORT MEMBRANE PROTEIN SEC"/>
    <property type="match status" value="1"/>
</dbReference>
<name>A0A0M2NBM4_9FIRM</name>
<dbReference type="InterPro" id="IPR022645">
    <property type="entry name" value="SecD/SecF_bac"/>
</dbReference>
<evidence type="ECO:0000259" key="11">
    <source>
        <dbReference type="Pfam" id="PF02355"/>
    </source>
</evidence>
<keyword evidence="3 9" id="KW-1003">Cell membrane</keyword>
<keyword evidence="7 9" id="KW-0811">Translocation</keyword>